<organism evidence="1 2">
    <name type="scientific">Candidatus Methylocalor cossyra</name>
    <dbReference type="NCBI Taxonomy" id="3108543"/>
    <lineage>
        <taxon>Bacteria</taxon>
        <taxon>Pseudomonadati</taxon>
        <taxon>Pseudomonadota</taxon>
        <taxon>Gammaproteobacteria</taxon>
        <taxon>Methylococcales</taxon>
        <taxon>Methylococcaceae</taxon>
        <taxon>Candidatus Methylocalor</taxon>
    </lineage>
</organism>
<evidence type="ECO:0000313" key="1">
    <source>
        <dbReference type="EMBL" id="CAL1238906.1"/>
    </source>
</evidence>
<dbReference type="Proteomes" id="UP001497493">
    <property type="component" value="Chromosome"/>
</dbReference>
<reference evidence="1 2" key="1">
    <citation type="submission" date="2024-04" db="EMBL/GenBank/DDBJ databases">
        <authorList>
            <person name="Cremers G."/>
        </authorList>
    </citation>
    <scope>NUCLEOTIDE SEQUENCE [LARGE SCALE GENOMIC DNA]</scope>
    <source>
        <strain evidence="1">MeCH1-AG</strain>
    </source>
</reference>
<name>A0ABM9NE79_9GAMM</name>
<sequence length="149" mass="17255">MWVQAMDEEACRAFLEQAQIGRLGCAFDGQPYVMPMVMAYEADRLYALTTFGQKIDWMRQNPKVCVLFDEIRTRFDWVSVIVYGRYLELVEPRYSEQRQRGRALLAQRERWWETPLAAGQVDAGEHLIEPILFAVEIDTVSGLRTTAMG</sequence>
<dbReference type="InterPro" id="IPR012349">
    <property type="entry name" value="Split_barrel_FMN-bd"/>
</dbReference>
<accession>A0ABM9NE79</accession>
<evidence type="ECO:0008006" key="3">
    <source>
        <dbReference type="Google" id="ProtNLM"/>
    </source>
</evidence>
<dbReference type="Gene3D" id="2.30.110.10">
    <property type="entry name" value="Electron Transport, Fmn-binding Protein, Chain A"/>
    <property type="match status" value="1"/>
</dbReference>
<dbReference type="RefSeq" id="WP_348758513.1">
    <property type="nucleotide sequence ID" value="NZ_OZ026884.1"/>
</dbReference>
<protein>
    <recommendedName>
        <fullName evidence="3">Pyridoxamine 5'-phosphate oxidase family protein</fullName>
    </recommendedName>
</protein>
<dbReference type="SUPFAM" id="SSF50475">
    <property type="entry name" value="FMN-binding split barrel"/>
    <property type="match status" value="1"/>
</dbReference>
<keyword evidence="2" id="KW-1185">Reference proteome</keyword>
<dbReference type="InterPro" id="IPR024747">
    <property type="entry name" value="Pyridox_Oxase-rel"/>
</dbReference>
<evidence type="ECO:0000313" key="2">
    <source>
        <dbReference type="Proteomes" id="UP001497493"/>
    </source>
</evidence>
<gene>
    <name evidence="1" type="ORF">MECH1_V1_0125</name>
</gene>
<proteinExistence type="predicted"/>
<dbReference type="EMBL" id="OZ026884">
    <property type="protein sequence ID" value="CAL1238906.1"/>
    <property type="molecule type" value="Genomic_DNA"/>
</dbReference>
<dbReference type="Pfam" id="PF12900">
    <property type="entry name" value="Pyridox_ox_2"/>
    <property type="match status" value="1"/>
</dbReference>